<keyword evidence="2" id="KW-1185">Reference proteome</keyword>
<name>A0ABN9DM68_9NEOB</name>
<protein>
    <recommendedName>
        <fullName evidence="3">ATP synthase subunit 8</fullName>
    </recommendedName>
</protein>
<proteinExistence type="predicted"/>
<accession>A0ABN9DM68</accession>
<evidence type="ECO:0000313" key="2">
    <source>
        <dbReference type="Proteomes" id="UP001162483"/>
    </source>
</evidence>
<evidence type="ECO:0000313" key="1">
    <source>
        <dbReference type="EMBL" id="CAI9572601.1"/>
    </source>
</evidence>
<reference evidence="1" key="1">
    <citation type="submission" date="2023-05" db="EMBL/GenBank/DDBJ databases">
        <authorList>
            <person name="Stuckert A."/>
        </authorList>
    </citation>
    <scope>NUCLEOTIDE SEQUENCE</scope>
</reference>
<comment type="caution">
    <text evidence="1">The sequence shown here is derived from an EMBL/GenBank/DDBJ whole genome shotgun (WGS) entry which is preliminary data.</text>
</comment>
<dbReference type="EMBL" id="CATNWA010014507">
    <property type="protein sequence ID" value="CAI9572601.1"/>
    <property type="molecule type" value="Genomic_DNA"/>
</dbReference>
<organism evidence="1 2">
    <name type="scientific">Staurois parvus</name>
    <dbReference type="NCBI Taxonomy" id="386267"/>
    <lineage>
        <taxon>Eukaryota</taxon>
        <taxon>Metazoa</taxon>
        <taxon>Chordata</taxon>
        <taxon>Craniata</taxon>
        <taxon>Vertebrata</taxon>
        <taxon>Euteleostomi</taxon>
        <taxon>Amphibia</taxon>
        <taxon>Batrachia</taxon>
        <taxon>Anura</taxon>
        <taxon>Neobatrachia</taxon>
        <taxon>Ranoidea</taxon>
        <taxon>Ranidae</taxon>
        <taxon>Staurois</taxon>
    </lineage>
</organism>
<dbReference type="Proteomes" id="UP001162483">
    <property type="component" value="Unassembled WGS sequence"/>
</dbReference>
<gene>
    <name evidence="1" type="ORF">SPARVUS_LOCUS7472733</name>
</gene>
<sequence>LITFWVFYFLLNKPRTENLIKKIFLVFVIKFCKF</sequence>
<evidence type="ECO:0008006" key="3">
    <source>
        <dbReference type="Google" id="ProtNLM"/>
    </source>
</evidence>
<feature type="non-terminal residue" evidence="1">
    <location>
        <position position="1"/>
    </location>
</feature>